<reference evidence="2 3" key="1">
    <citation type="submission" date="2024-08" db="EMBL/GenBank/DDBJ databases">
        <authorList>
            <person name="Cucini C."/>
            <person name="Frati F."/>
        </authorList>
    </citation>
    <scope>NUCLEOTIDE SEQUENCE [LARGE SCALE GENOMIC DNA]</scope>
</reference>
<keyword evidence="3" id="KW-1185">Reference proteome</keyword>
<dbReference type="InterPro" id="IPR001478">
    <property type="entry name" value="PDZ"/>
</dbReference>
<accession>A0ABP1RL99</accession>
<protein>
    <recommendedName>
        <fullName evidence="1">PDZ domain-containing protein</fullName>
    </recommendedName>
</protein>
<sequence length="153" mass="16615">MFYGFKVLQAVALAIFAVEYLRSCSSFGIFKKRNRVAIHEQSYGATMESQDKNEEMLIGSTIEPSAADLARSRIQPQPPTQPVQVATVEIHRDVADLGVSFVGGCNTHPDFIDEACAHGTTAKDASLQSGDHLLSLNNETVQNIDHPTALAVQ</sequence>
<evidence type="ECO:0000313" key="2">
    <source>
        <dbReference type="EMBL" id="CAL8129994.1"/>
    </source>
</evidence>
<dbReference type="Proteomes" id="UP001642540">
    <property type="component" value="Unassembled WGS sequence"/>
</dbReference>
<name>A0ABP1RL99_9HEXA</name>
<dbReference type="InterPro" id="IPR036034">
    <property type="entry name" value="PDZ_sf"/>
</dbReference>
<dbReference type="SUPFAM" id="SSF50156">
    <property type="entry name" value="PDZ domain-like"/>
    <property type="match status" value="1"/>
</dbReference>
<gene>
    <name evidence="2" type="ORF">ODALV1_LOCUS23515</name>
</gene>
<evidence type="ECO:0000313" key="3">
    <source>
        <dbReference type="Proteomes" id="UP001642540"/>
    </source>
</evidence>
<evidence type="ECO:0000259" key="1">
    <source>
        <dbReference type="PROSITE" id="PS50106"/>
    </source>
</evidence>
<dbReference type="EMBL" id="CAXLJM020000081">
    <property type="protein sequence ID" value="CAL8129994.1"/>
    <property type="molecule type" value="Genomic_DNA"/>
</dbReference>
<proteinExistence type="predicted"/>
<comment type="caution">
    <text evidence="2">The sequence shown here is derived from an EMBL/GenBank/DDBJ whole genome shotgun (WGS) entry which is preliminary data.</text>
</comment>
<organism evidence="2 3">
    <name type="scientific">Orchesella dallaii</name>
    <dbReference type="NCBI Taxonomy" id="48710"/>
    <lineage>
        <taxon>Eukaryota</taxon>
        <taxon>Metazoa</taxon>
        <taxon>Ecdysozoa</taxon>
        <taxon>Arthropoda</taxon>
        <taxon>Hexapoda</taxon>
        <taxon>Collembola</taxon>
        <taxon>Entomobryomorpha</taxon>
        <taxon>Entomobryoidea</taxon>
        <taxon>Orchesellidae</taxon>
        <taxon>Orchesellinae</taxon>
        <taxon>Orchesella</taxon>
    </lineage>
</organism>
<dbReference type="PROSITE" id="PS50106">
    <property type="entry name" value="PDZ"/>
    <property type="match status" value="1"/>
</dbReference>
<dbReference type="Gene3D" id="2.30.42.10">
    <property type="match status" value="1"/>
</dbReference>
<feature type="domain" description="PDZ" evidence="1">
    <location>
        <begin position="87"/>
        <end position="153"/>
    </location>
</feature>